<evidence type="ECO:0000259" key="1">
    <source>
        <dbReference type="Pfam" id="PF00905"/>
    </source>
</evidence>
<feature type="domain" description="Penicillin binding protein A dimerisation" evidence="2">
    <location>
        <begin position="54"/>
        <end position="133"/>
    </location>
</feature>
<protein>
    <submittedName>
        <fullName evidence="3">Penicillin-binding protein A</fullName>
    </submittedName>
</protein>
<dbReference type="Gene3D" id="3.90.1310.10">
    <property type="entry name" value="Penicillin-binding protein 2a (Domain 2)"/>
    <property type="match status" value="1"/>
</dbReference>
<dbReference type="GO" id="GO:0071555">
    <property type="term" value="P:cell wall organization"/>
    <property type="evidence" value="ECO:0007669"/>
    <property type="project" value="TreeGrafter"/>
</dbReference>
<dbReference type="GO" id="GO:0071972">
    <property type="term" value="F:peptidoglycan L,D-transpeptidase activity"/>
    <property type="evidence" value="ECO:0007669"/>
    <property type="project" value="TreeGrafter"/>
</dbReference>
<dbReference type="InterPro" id="IPR012338">
    <property type="entry name" value="Beta-lactam/transpept-like"/>
</dbReference>
<dbReference type="Gene3D" id="3.40.710.10">
    <property type="entry name" value="DD-peptidase/beta-lactamase superfamily"/>
    <property type="match status" value="1"/>
</dbReference>
<dbReference type="AlphaFoldDB" id="A0AAU7ANJ2"/>
<feature type="domain" description="Penicillin-binding protein transpeptidase" evidence="1">
    <location>
        <begin position="159"/>
        <end position="485"/>
    </location>
</feature>
<evidence type="ECO:0000259" key="2">
    <source>
        <dbReference type="Pfam" id="PF21922"/>
    </source>
</evidence>
<reference evidence="3" key="1">
    <citation type="submission" date="2022-12" db="EMBL/GenBank/DDBJ databases">
        <title>Paraconexibacter alkalitolerans sp. nov. and Baekduia alba sp. nov., isolated from soil and emended description of the genera Paraconexibacter (Chun et al., 2020) and Baekduia (An et al., 2020).</title>
        <authorList>
            <person name="Vieira S."/>
            <person name="Huber K.J."/>
            <person name="Geppert A."/>
            <person name="Wolf J."/>
            <person name="Neumann-Schaal M."/>
            <person name="Muesken M."/>
            <person name="Overmann J."/>
        </authorList>
    </citation>
    <scope>NUCLEOTIDE SEQUENCE</scope>
    <source>
        <strain evidence="3">AEG42_29</strain>
    </source>
</reference>
<proteinExistence type="predicted"/>
<dbReference type="GO" id="GO:0008658">
    <property type="term" value="F:penicillin binding"/>
    <property type="evidence" value="ECO:0007669"/>
    <property type="project" value="InterPro"/>
</dbReference>
<dbReference type="InterPro" id="IPR054120">
    <property type="entry name" value="PBPA_dimer"/>
</dbReference>
<organism evidence="3">
    <name type="scientific">Paraconexibacter sp. AEG42_29</name>
    <dbReference type="NCBI Taxonomy" id="2997339"/>
    <lineage>
        <taxon>Bacteria</taxon>
        <taxon>Bacillati</taxon>
        <taxon>Actinomycetota</taxon>
        <taxon>Thermoleophilia</taxon>
        <taxon>Solirubrobacterales</taxon>
        <taxon>Paraconexibacteraceae</taxon>
        <taxon>Paraconexibacter</taxon>
    </lineage>
</organism>
<dbReference type="KEGG" id="parq:DSM112329_00017"/>
<dbReference type="PANTHER" id="PTHR30627">
    <property type="entry name" value="PEPTIDOGLYCAN D,D-TRANSPEPTIDASE"/>
    <property type="match status" value="1"/>
</dbReference>
<dbReference type="InterPro" id="IPR050515">
    <property type="entry name" value="Beta-lactam/transpept"/>
</dbReference>
<dbReference type="InterPro" id="IPR036138">
    <property type="entry name" value="PBP_dimer_sf"/>
</dbReference>
<dbReference type="GO" id="GO:0005886">
    <property type="term" value="C:plasma membrane"/>
    <property type="evidence" value="ECO:0007669"/>
    <property type="project" value="TreeGrafter"/>
</dbReference>
<dbReference type="SUPFAM" id="SSF56519">
    <property type="entry name" value="Penicillin binding protein dimerisation domain"/>
    <property type="match status" value="1"/>
</dbReference>
<dbReference type="SUPFAM" id="SSF56601">
    <property type="entry name" value="beta-lactamase/transpeptidase-like"/>
    <property type="match status" value="1"/>
</dbReference>
<sequence>MNKPITRVFIVSMMMFALLVGATSWWTVVDADSLNHDRPEQNRRALLRGLKIKRGVIRDADGKVIARSVKRSDGVYTRRYPQGDLFGHPIGYSYASLGQTGVEAFYDEDLRGEQSDSESLLGELTGREQGGDNLQTTIDPTAQAQAEQLIAAASPEQGGSAVALDPQTGAVKVMASVPGYDPNDLRQTGALDRFNKDDTRRPLVNRALQFGYAPGSTMKVVTLAAALDSGKFDLDTPVDGTNNVPISGVPLKNDFNESLGSVDLVTALAKSVNTAFAQVAVDLGKGTMKKYMDRFGFNKKPQLDYPKNAMSASGEYRAKKQGGPLGLFPPTSTFADIGRVGIGQDKLLVTPLQMAQVAATIANKGVLMKPHIGARLVDRDGRTTRTIEPEVQSEVISESAAADVTEAMVAVVERGTGGAAQIPGVQVAGKTGTAETTLGPGAKNKLWFIAFAPASDPEVAIAVTVDDVVGFGGDVVAPIAKQLIQTLLNEKKTP</sequence>
<evidence type="ECO:0000313" key="3">
    <source>
        <dbReference type="EMBL" id="XAY03205.1"/>
    </source>
</evidence>
<dbReference type="EMBL" id="CP114014">
    <property type="protein sequence ID" value="XAY03205.1"/>
    <property type="molecule type" value="Genomic_DNA"/>
</dbReference>
<dbReference type="RefSeq" id="WP_354699762.1">
    <property type="nucleotide sequence ID" value="NZ_CP114014.1"/>
</dbReference>
<dbReference type="Pfam" id="PF21922">
    <property type="entry name" value="PBP_dimer_2"/>
    <property type="match status" value="1"/>
</dbReference>
<dbReference type="InterPro" id="IPR001460">
    <property type="entry name" value="PCN-bd_Tpept"/>
</dbReference>
<accession>A0AAU7ANJ2</accession>
<name>A0AAU7ANJ2_9ACTN</name>
<dbReference type="PANTHER" id="PTHR30627:SF24">
    <property type="entry name" value="PENICILLIN-BINDING PROTEIN 4B"/>
    <property type="match status" value="1"/>
</dbReference>
<dbReference type="Pfam" id="PF00905">
    <property type="entry name" value="Transpeptidase"/>
    <property type="match status" value="1"/>
</dbReference>
<gene>
    <name evidence="3" type="primary">pbpA</name>
    <name evidence="3" type="ORF">DSM112329_00017</name>
</gene>